<accession>A0A179SRK7</accession>
<sequence>MENTEIIEKINNVRTKESTHEIFFKVRPPEEFGDAVKLLLNNDGNTFRAVVFDPDTLTEFYEKTLTDQKSAYSFISQTLEGKKTQAEKEHESGQIEYINLN</sequence>
<feature type="compositionally biased region" description="Basic and acidic residues" evidence="1">
    <location>
        <begin position="82"/>
        <end position="93"/>
    </location>
</feature>
<dbReference type="OrthoDB" id="2911767at2"/>
<evidence type="ECO:0000256" key="1">
    <source>
        <dbReference type="SAM" id="MobiDB-lite"/>
    </source>
</evidence>
<name>A0A179SRK7_9BACI</name>
<gene>
    <name evidence="2" type="ORF">A6K24_07875</name>
</gene>
<dbReference type="RefSeq" id="WP_066336940.1">
    <property type="nucleotide sequence ID" value="NZ_LWSG01000034.1"/>
</dbReference>
<proteinExistence type="predicted"/>
<organism evidence="2 3">
    <name type="scientific">Metabacillus litoralis</name>
    <dbReference type="NCBI Taxonomy" id="152268"/>
    <lineage>
        <taxon>Bacteria</taxon>
        <taxon>Bacillati</taxon>
        <taxon>Bacillota</taxon>
        <taxon>Bacilli</taxon>
        <taxon>Bacillales</taxon>
        <taxon>Bacillaceae</taxon>
        <taxon>Metabacillus</taxon>
    </lineage>
</organism>
<dbReference type="EMBL" id="LWSG01000034">
    <property type="protein sequence ID" value="OAS84014.1"/>
    <property type="molecule type" value="Genomic_DNA"/>
</dbReference>
<evidence type="ECO:0000313" key="2">
    <source>
        <dbReference type="EMBL" id="OAS84014.1"/>
    </source>
</evidence>
<reference evidence="3" key="1">
    <citation type="submission" date="2016-04" db="EMBL/GenBank/DDBJ databases">
        <authorList>
            <person name="Lyu Z."/>
            <person name="Lyu W."/>
        </authorList>
    </citation>
    <scope>NUCLEOTIDE SEQUENCE [LARGE SCALE GENOMIC DNA]</scope>
    <source>
        <strain evidence="3">C44</strain>
    </source>
</reference>
<keyword evidence="3" id="KW-1185">Reference proteome</keyword>
<protein>
    <submittedName>
        <fullName evidence="2">Uncharacterized protein</fullName>
    </submittedName>
</protein>
<dbReference type="AlphaFoldDB" id="A0A179SRK7"/>
<feature type="region of interest" description="Disordered" evidence="1">
    <location>
        <begin position="82"/>
        <end position="101"/>
    </location>
</feature>
<evidence type="ECO:0000313" key="3">
    <source>
        <dbReference type="Proteomes" id="UP000078534"/>
    </source>
</evidence>
<dbReference type="Proteomes" id="UP000078534">
    <property type="component" value="Unassembled WGS sequence"/>
</dbReference>
<comment type="caution">
    <text evidence="2">The sequence shown here is derived from an EMBL/GenBank/DDBJ whole genome shotgun (WGS) entry which is preliminary data.</text>
</comment>